<reference evidence="3" key="1">
    <citation type="submission" date="2016-01" db="EMBL/GenBank/DDBJ databases">
        <title>Complete genome of Planococcus rifietoensis type strain M8.</title>
        <authorList>
            <person name="See-Too W.S."/>
        </authorList>
    </citation>
    <scope>NUCLEOTIDE SEQUENCE [LARGE SCALE GENOMIC DNA]</scope>
    <source>
        <strain evidence="3">M8</strain>
    </source>
</reference>
<dbReference type="KEGG" id="prt:AUC31_00920"/>
<dbReference type="RefSeq" id="WP_058380604.1">
    <property type="nucleotide sequence ID" value="NZ_CP013659.2"/>
</dbReference>
<name>A0A0U2P836_9BACL</name>
<dbReference type="AlphaFoldDB" id="A0A0U2P836"/>
<keyword evidence="2" id="KW-0472">Membrane</keyword>
<evidence type="ECO:0000256" key="1">
    <source>
        <dbReference type="SAM" id="MobiDB-lite"/>
    </source>
</evidence>
<gene>
    <name evidence="3" type="ORF">AUC31_00920</name>
</gene>
<feature type="transmembrane region" description="Helical" evidence="2">
    <location>
        <begin position="38"/>
        <end position="64"/>
    </location>
</feature>
<evidence type="ECO:0000313" key="4">
    <source>
        <dbReference type="Proteomes" id="UP000067683"/>
    </source>
</evidence>
<keyword evidence="2" id="KW-0812">Transmembrane</keyword>
<dbReference type="Proteomes" id="UP000067683">
    <property type="component" value="Chromosome"/>
</dbReference>
<evidence type="ECO:0000256" key="2">
    <source>
        <dbReference type="SAM" id="Phobius"/>
    </source>
</evidence>
<proteinExistence type="predicted"/>
<protein>
    <submittedName>
        <fullName evidence="3">Uncharacterized protein</fullName>
    </submittedName>
</protein>
<keyword evidence="4" id="KW-1185">Reference proteome</keyword>
<dbReference type="STRING" id="200991.AUC31_00920"/>
<dbReference type="OrthoDB" id="2428322at2"/>
<accession>A0A0U2P836</accession>
<sequence length="69" mass="7908">MSKQFEENDLSIQQRNLKETPPDFSQFKGKRLDKQPNLLVDGLVHVVLTGFGAALLLGIVYVLFNYINW</sequence>
<dbReference type="EMBL" id="CP013659">
    <property type="protein sequence ID" value="ALS73895.1"/>
    <property type="molecule type" value="Genomic_DNA"/>
</dbReference>
<keyword evidence="2" id="KW-1133">Transmembrane helix</keyword>
<evidence type="ECO:0000313" key="3">
    <source>
        <dbReference type="EMBL" id="ALS73895.1"/>
    </source>
</evidence>
<organism evidence="3 4">
    <name type="scientific">Planococcus rifietoensis</name>
    <dbReference type="NCBI Taxonomy" id="200991"/>
    <lineage>
        <taxon>Bacteria</taxon>
        <taxon>Bacillati</taxon>
        <taxon>Bacillota</taxon>
        <taxon>Bacilli</taxon>
        <taxon>Bacillales</taxon>
        <taxon>Caryophanaceae</taxon>
        <taxon>Planococcus</taxon>
    </lineage>
</organism>
<feature type="region of interest" description="Disordered" evidence="1">
    <location>
        <begin position="1"/>
        <end position="23"/>
    </location>
</feature>